<keyword evidence="1" id="KW-0812">Transmembrane</keyword>
<evidence type="ECO:0008006" key="4">
    <source>
        <dbReference type="Google" id="ProtNLM"/>
    </source>
</evidence>
<feature type="transmembrane region" description="Helical" evidence="1">
    <location>
        <begin position="12"/>
        <end position="38"/>
    </location>
</feature>
<gene>
    <name evidence="2" type="ORF">GCM10007173_28520</name>
</gene>
<dbReference type="GeneID" id="303305197"/>
<feature type="transmembrane region" description="Helical" evidence="1">
    <location>
        <begin position="58"/>
        <end position="75"/>
    </location>
</feature>
<protein>
    <recommendedName>
        <fullName evidence="4">ABC transporter permease</fullName>
    </recommendedName>
</protein>
<sequence length="232" mass="25802">MERVIKVARMQLINKWVFIGLPLLILGCAFVFSLAIFWIVRENGGEGTMYGGGAQAPMWYFLALGIQALTLTFPFSQAMSVSRRSFYLGTVLLFGVCALALSVFYYLMGLLEKATGGWWMDARFFALEWVADNNGAVQIGFYFVLMVLLFMVGFLIATIYMRWRTTGLLVFFIALGVLLLGVIALLTFNQLWGNFWTWALTWTAAGVTLWGGVVAVVMAGASYLTLRKATVA</sequence>
<organism evidence="2 3">
    <name type="scientific">Glutamicibacter ardleyensis</name>
    <dbReference type="NCBI Taxonomy" id="225894"/>
    <lineage>
        <taxon>Bacteria</taxon>
        <taxon>Bacillati</taxon>
        <taxon>Actinomycetota</taxon>
        <taxon>Actinomycetes</taxon>
        <taxon>Micrococcales</taxon>
        <taxon>Micrococcaceae</taxon>
        <taxon>Glutamicibacter</taxon>
    </lineage>
</organism>
<evidence type="ECO:0000256" key="1">
    <source>
        <dbReference type="SAM" id="Phobius"/>
    </source>
</evidence>
<keyword evidence="1" id="KW-1133">Transmembrane helix</keyword>
<evidence type="ECO:0000313" key="3">
    <source>
        <dbReference type="Proteomes" id="UP000606115"/>
    </source>
</evidence>
<comment type="caution">
    <text evidence="2">The sequence shown here is derived from an EMBL/GenBank/DDBJ whole genome shotgun (WGS) entry which is preliminary data.</text>
</comment>
<feature type="transmembrane region" description="Helical" evidence="1">
    <location>
        <begin position="200"/>
        <end position="226"/>
    </location>
</feature>
<dbReference type="EMBL" id="BMKX01000008">
    <property type="protein sequence ID" value="GGJ68026.1"/>
    <property type="molecule type" value="Genomic_DNA"/>
</dbReference>
<accession>A0ABQ2DQ61</accession>
<feature type="transmembrane region" description="Helical" evidence="1">
    <location>
        <begin position="87"/>
        <end position="108"/>
    </location>
</feature>
<dbReference type="RefSeq" id="WP_188686492.1">
    <property type="nucleotide sequence ID" value="NZ_BMKX01000008.1"/>
</dbReference>
<keyword evidence="1" id="KW-0472">Membrane</keyword>
<feature type="transmembrane region" description="Helical" evidence="1">
    <location>
        <begin position="139"/>
        <end position="161"/>
    </location>
</feature>
<feature type="transmembrane region" description="Helical" evidence="1">
    <location>
        <begin position="168"/>
        <end position="188"/>
    </location>
</feature>
<dbReference type="PROSITE" id="PS51257">
    <property type="entry name" value="PROKAR_LIPOPROTEIN"/>
    <property type="match status" value="1"/>
</dbReference>
<evidence type="ECO:0000313" key="2">
    <source>
        <dbReference type="EMBL" id="GGJ68026.1"/>
    </source>
</evidence>
<reference evidence="3" key="1">
    <citation type="journal article" date="2019" name="Int. J. Syst. Evol. Microbiol.">
        <title>The Global Catalogue of Microorganisms (GCM) 10K type strain sequencing project: providing services to taxonomists for standard genome sequencing and annotation.</title>
        <authorList>
            <consortium name="The Broad Institute Genomics Platform"/>
            <consortium name="The Broad Institute Genome Sequencing Center for Infectious Disease"/>
            <person name="Wu L."/>
            <person name="Ma J."/>
        </authorList>
    </citation>
    <scope>NUCLEOTIDE SEQUENCE [LARGE SCALE GENOMIC DNA]</scope>
    <source>
        <strain evidence="3">CGMCC 1.3685</strain>
    </source>
</reference>
<keyword evidence="3" id="KW-1185">Reference proteome</keyword>
<proteinExistence type="predicted"/>
<name>A0ABQ2DQ61_9MICC</name>
<dbReference type="Proteomes" id="UP000606115">
    <property type="component" value="Unassembled WGS sequence"/>
</dbReference>